<evidence type="ECO:0000313" key="4">
    <source>
        <dbReference type="EMBL" id="PAA57555.1"/>
    </source>
</evidence>
<gene>
    <name evidence="4" type="ORF">BOX15_Mlig020798g1</name>
</gene>
<dbReference type="Proteomes" id="UP000215902">
    <property type="component" value="Unassembled WGS sequence"/>
</dbReference>
<dbReference type="InterPro" id="IPR050117">
    <property type="entry name" value="MAPK"/>
</dbReference>
<dbReference type="PANTHER" id="PTHR24055">
    <property type="entry name" value="MITOGEN-ACTIVATED PROTEIN KINASE"/>
    <property type="match status" value="1"/>
</dbReference>
<evidence type="ECO:0000256" key="1">
    <source>
        <dbReference type="ARBA" id="ARBA00022741"/>
    </source>
</evidence>
<dbReference type="SMART" id="SM00220">
    <property type="entry name" value="S_TKc"/>
    <property type="match status" value="1"/>
</dbReference>
<dbReference type="EMBL" id="NIVC01002472">
    <property type="protein sequence ID" value="PAA57555.1"/>
    <property type="molecule type" value="Genomic_DNA"/>
</dbReference>
<sequence length="531" mass="61139">MVFNELTTQDIKHKREIIRSSNQCNTRLYVVELLKDWSPEGFQRNLPQNNVDLSNKFRKGETVVIKLFVNGPEEERRADAKRRRDNELKRLRKLAQLEPDKNWFVMALGVGEYLQNSSICGPFVILEQGECSLGHLLHRRTDCRTHLNDQPLGSDPEVNSFYTQDHCFSFIVQIQGAVKFLHKQGMIHRDLKSYNVLLFNEKTLCKLCDFEDCRDINPRMTAKMGTTWWRAPELYLTIDSDGKTDYGFAADWFSFGLFMCELLFREEPFVCYYTGRMHEHRLDASKVFADKFLSTLPRFTEVDRRAMCIDHSTNPGQPRVLLNTDMCVFPALRDRKTAPKLWQLIDQLLDWNPKKRISADLSGRFDNDIRPFATGSPPPISLPDISQLTDTGAHSNETAMSWKPAGCVTKVHLIATDCDLDNDDVVSEVESRLQDRMVDIQGMIPSDPGVPSLRFKFYFKRPIERFVLAIEGEPACVKRTAEFCKTDSQFSDFLTGQFQFHPNPVVRGLKLKIKPKDRQGGMMTARSNQSV</sequence>
<dbReference type="OrthoDB" id="5956925at2759"/>
<evidence type="ECO:0000259" key="3">
    <source>
        <dbReference type="PROSITE" id="PS50011"/>
    </source>
</evidence>
<keyword evidence="2" id="KW-0067">ATP-binding</keyword>
<reference evidence="4 5" key="1">
    <citation type="submission" date="2017-06" db="EMBL/GenBank/DDBJ databases">
        <title>A platform for efficient transgenesis in Macrostomum lignano, a flatworm model organism for stem cell research.</title>
        <authorList>
            <person name="Berezikov E."/>
        </authorList>
    </citation>
    <scope>NUCLEOTIDE SEQUENCE [LARGE SCALE GENOMIC DNA]</scope>
    <source>
        <strain evidence="4">DV1</strain>
        <tissue evidence="4">Whole organism</tissue>
    </source>
</reference>
<protein>
    <recommendedName>
        <fullName evidence="3">Protein kinase domain-containing protein</fullName>
    </recommendedName>
</protein>
<dbReference type="GO" id="GO:0004672">
    <property type="term" value="F:protein kinase activity"/>
    <property type="evidence" value="ECO:0007669"/>
    <property type="project" value="InterPro"/>
</dbReference>
<dbReference type="SUPFAM" id="SSF56112">
    <property type="entry name" value="Protein kinase-like (PK-like)"/>
    <property type="match status" value="1"/>
</dbReference>
<dbReference type="InterPro" id="IPR008271">
    <property type="entry name" value="Ser/Thr_kinase_AS"/>
</dbReference>
<proteinExistence type="predicted"/>
<dbReference type="Gene3D" id="1.10.510.10">
    <property type="entry name" value="Transferase(Phosphotransferase) domain 1"/>
    <property type="match status" value="1"/>
</dbReference>
<dbReference type="InterPro" id="IPR011009">
    <property type="entry name" value="Kinase-like_dom_sf"/>
</dbReference>
<name>A0A267E7I5_9PLAT</name>
<dbReference type="GO" id="GO:0005524">
    <property type="term" value="F:ATP binding"/>
    <property type="evidence" value="ECO:0007669"/>
    <property type="project" value="UniProtKB-KW"/>
</dbReference>
<evidence type="ECO:0000313" key="5">
    <source>
        <dbReference type="Proteomes" id="UP000215902"/>
    </source>
</evidence>
<dbReference type="STRING" id="282301.A0A267E7I5"/>
<dbReference type="PROSITE" id="PS00108">
    <property type="entry name" value="PROTEIN_KINASE_ST"/>
    <property type="match status" value="1"/>
</dbReference>
<dbReference type="AlphaFoldDB" id="A0A267E7I5"/>
<dbReference type="InterPro" id="IPR000719">
    <property type="entry name" value="Prot_kinase_dom"/>
</dbReference>
<dbReference type="Pfam" id="PF00069">
    <property type="entry name" value="Pkinase"/>
    <property type="match status" value="1"/>
</dbReference>
<keyword evidence="1" id="KW-0547">Nucleotide-binding</keyword>
<keyword evidence="5" id="KW-1185">Reference proteome</keyword>
<organism evidence="4 5">
    <name type="scientific">Macrostomum lignano</name>
    <dbReference type="NCBI Taxonomy" id="282301"/>
    <lineage>
        <taxon>Eukaryota</taxon>
        <taxon>Metazoa</taxon>
        <taxon>Spiralia</taxon>
        <taxon>Lophotrochozoa</taxon>
        <taxon>Platyhelminthes</taxon>
        <taxon>Rhabditophora</taxon>
        <taxon>Macrostomorpha</taxon>
        <taxon>Macrostomida</taxon>
        <taxon>Macrostomidae</taxon>
        <taxon>Macrostomum</taxon>
    </lineage>
</organism>
<feature type="domain" description="Protein kinase" evidence="3">
    <location>
        <begin position="31"/>
        <end position="373"/>
    </location>
</feature>
<evidence type="ECO:0000256" key="2">
    <source>
        <dbReference type="ARBA" id="ARBA00022840"/>
    </source>
</evidence>
<comment type="caution">
    <text evidence="4">The sequence shown here is derived from an EMBL/GenBank/DDBJ whole genome shotgun (WGS) entry which is preliminary data.</text>
</comment>
<dbReference type="PROSITE" id="PS50011">
    <property type="entry name" value="PROTEIN_KINASE_DOM"/>
    <property type="match status" value="1"/>
</dbReference>
<accession>A0A267E7I5</accession>